<evidence type="ECO:0000259" key="2">
    <source>
        <dbReference type="Pfam" id="PF17289"/>
    </source>
</evidence>
<accession>A0A2M9A9M0</accession>
<dbReference type="Pfam" id="PF17289">
    <property type="entry name" value="Terminase_6C"/>
    <property type="match status" value="1"/>
</dbReference>
<name>A0A2M9A9M0_9BACT</name>
<reference evidence="3 4" key="1">
    <citation type="submission" date="2017-11" db="EMBL/GenBank/DDBJ databases">
        <title>Animal gut microbial communities from fecal samples from Wisconsin, USA.</title>
        <authorList>
            <person name="Neumann A."/>
        </authorList>
    </citation>
    <scope>NUCLEOTIDE SEQUENCE [LARGE SCALE GENOMIC DNA]</scope>
    <source>
        <strain evidence="3 4">UWS3</strain>
    </source>
</reference>
<dbReference type="Pfam" id="PF03237">
    <property type="entry name" value="Terminase_6N"/>
    <property type="match status" value="1"/>
</dbReference>
<evidence type="ECO:0000313" key="3">
    <source>
        <dbReference type="EMBL" id="PJJ42409.1"/>
    </source>
</evidence>
<dbReference type="NCBIfam" id="TIGR01630">
    <property type="entry name" value="psiM2_ORF9"/>
    <property type="match status" value="1"/>
</dbReference>
<protein>
    <submittedName>
        <fullName evidence="3">Putative phage terminase large subunit-like protein</fullName>
    </submittedName>
</protein>
<organism evidence="3 4">
    <name type="scientific">Hallerella succinigenes</name>
    <dbReference type="NCBI Taxonomy" id="1896222"/>
    <lineage>
        <taxon>Bacteria</taxon>
        <taxon>Pseudomonadati</taxon>
        <taxon>Fibrobacterota</taxon>
        <taxon>Fibrobacteria</taxon>
        <taxon>Fibrobacterales</taxon>
        <taxon>Fibrobacteraceae</taxon>
        <taxon>Hallerella</taxon>
    </lineage>
</organism>
<keyword evidence="1" id="KW-1188">Viral release from host cell</keyword>
<keyword evidence="4" id="KW-1185">Reference proteome</keyword>
<dbReference type="EMBL" id="PGEX01000001">
    <property type="protein sequence ID" value="PJJ42409.1"/>
    <property type="molecule type" value="Genomic_DNA"/>
</dbReference>
<sequence length="463" mass="52052">MTPAMLELSRRNLMAFVKTTKPDYSVGWVHREICGRLMNFLADVMERKSPRLILTMPPRHGKSEIASRRFPAWVFGVAPQMKIITVSYNLDLARSMSRDVQRIMTSDEYREIFPHVSLGFREKGVPSTKRSDMFEIPGFDGAYIAAGVDGGVTGKGANIFIIDDPIKNRKEADSPTIRQNVWEFYTDSARTRLAPGAGIIIIQTRWHQDDLAGRLIAMDHAGVGENYRLVNYPAIAEHDEPHRKEGEALDPQRYDIGELLKLKAVLGSYSWAALYQQRPTPRSGGIFKRSWVRYYDTAPVVFDRVIQSWDLTFKDSESGDFVAGFVIGQIGADIYVLDCEHSKIDFTSQIRAILRMTKKWPMATAKVVEDKANGPAVIATLRSKVPGIIAFNPQGSKEQRANSAAPTVEAGNLLLPRNAPWLTDFENEFFMYPGVEHDDQVDALDQGILYLTQHATRGIAAWL</sequence>
<evidence type="ECO:0000256" key="1">
    <source>
        <dbReference type="ARBA" id="ARBA00022612"/>
    </source>
</evidence>
<comment type="caution">
    <text evidence="3">The sequence shown here is derived from an EMBL/GenBank/DDBJ whole genome shotgun (WGS) entry which is preliminary data.</text>
</comment>
<dbReference type="Gene3D" id="3.30.420.240">
    <property type="match status" value="1"/>
</dbReference>
<evidence type="ECO:0000313" key="4">
    <source>
        <dbReference type="Proteomes" id="UP000231134"/>
    </source>
</evidence>
<proteinExistence type="predicted"/>
<dbReference type="Proteomes" id="UP000231134">
    <property type="component" value="Unassembled WGS sequence"/>
</dbReference>
<dbReference type="AlphaFoldDB" id="A0A2M9A9M0"/>
<gene>
    <name evidence="3" type="ORF">BGX16_2435</name>
</gene>
<dbReference type="InterPro" id="IPR035421">
    <property type="entry name" value="Terminase_6C"/>
</dbReference>
<dbReference type="InterPro" id="IPR006517">
    <property type="entry name" value="Phage_terminase_lsu-like_C"/>
</dbReference>
<feature type="domain" description="Terminase large subunit gp17-like C-terminal" evidence="2">
    <location>
        <begin position="308"/>
        <end position="449"/>
    </location>
</feature>